<dbReference type="InterPro" id="IPR026607">
    <property type="entry name" value="DMRT"/>
</dbReference>
<dbReference type="GO" id="GO:0000981">
    <property type="term" value="F:DNA-binding transcription factor activity, RNA polymerase II-specific"/>
    <property type="evidence" value="ECO:0007669"/>
    <property type="project" value="TreeGrafter"/>
</dbReference>
<dbReference type="EMBL" id="JABVXQ010000002">
    <property type="protein sequence ID" value="KAF6123918.1"/>
    <property type="molecule type" value="Genomic_DNA"/>
</dbReference>
<dbReference type="PANTHER" id="PTHR12322:SF70">
    <property type="entry name" value="DOUBLESEX- AND MAB-3-RELATED TRANSCRIPTION FACTOR 1"/>
    <property type="match status" value="1"/>
</dbReference>
<keyword evidence="4" id="KW-0805">Transcription regulation</keyword>
<sequence>MTESSSSSQPPPPVSTPTTTTVSGPCASPALQPVLLMSQKLVSSLRSLSIEDGRMVVQDIPAVTSRGHVENTPDLVSDSAYYSSFYQPSLFPYYNNLYNYPQYSMALTADSSSGDVGNPLGGSPVKNSLRSLPAPYVPGQAGNQWQMKTSDNRHAMSSQYRMHSYYPPPSYLGQSVPQIFTFEDGPAYPEAKASEQNTLQGKLWEGLSMDVPLTWPLCKTLAFDKATSSLEIAGTSQVSTCMTSCSLL</sequence>
<dbReference type="InterPro" id="IPR022114">
    <property type="entry name" value="DMRT1-like"/>
</dbReference>
<dbReference type="GO" id="GO:0005634">
    <property type="term" value="C:nucleus"/>
    <property type="evidence" value="ECO:0007669"/>
    <property type="project" value="InterPro"/>
</dbReference>
<evidence type="ECO:0000256" key="6">
    <source>
        <dbReference type="ARBA" id="ARBA00023163"/>
    </source>
</evidence>
<feature type="region of interest" description="Disordered" evidence="8">
    <location>
        <begin position="1"/>
        <end position="26"/>
    </location>
</feature>
<evidence type="ECO:0000256" key="7">
    <source>
        <dbReference type="ARBA" id="ARBA00023242"/>
    </source>
</evidence>
<dbReference type="GO" id="GO:0000978">
    <property type="term" value="F:RNA polymerase II cis-regulatory region sequence-specific DNA binding"/>
    <property type="evidence" value="ECO:0007669"/>
    <property type="project" value="TreeGrafter"/>
</dbReference>
<evidence type="ECO:0000256" key="2">
    <source>
        <dbReference type="ARBA" id="ARBA00022723"/>
    </source>
</evidence>
<keyword evidence="2" id="KW-0479">Metal-binding</keyword>
<dbReference type="PANTHER" id="PTHR12322">
    <property type="entry name" value="DOUBLESEX AND MAB-3 RELATED TRANSCRIPTION FACTOR DMRT"/>
    <property type="match status" value="1"/>
</dbReference>
<dbReference type="Proteomes" id="UP000664940">
    <property type="component" value="Unassembled WGS sequence"/>
</dbReference>
<proteinExistence type="inferred from homology"/>
<organism evidence="9 10">
    <name type="scientific">Phyllostomus discolor</name>
    <name type="common">pale spear-nosed bat</name>
    <dbReference type="NCBI Taxonomy" id="89673"/>
    <lineage>
        <taxon>Eukaryota</taxon>
        <taxon>Metazoa</taxon>
        <taxon>Chordata</taxon>
        <taxon>Craniata</taxon>
        <taxon>Vertebrata</taxon>
        <taxon>Euteleostomi</taxon>
        <taxon>Mammalia</taxon>
        <taxon>Eutheria</taxon>
        <taxon>Laurasiatheria</taxon>
        <taxon>Chiroptera</taxon>
        <taxon>Yangochiroptera</taxon>
        <taxon>Phyllostomidae</taxon>
        <taxon>Phyllostominae</taxon>
        <taxon>Phyllostomus</taxon>
    </lineage>
</organism>
<dbReference type="Pfam" id="PF12374">
    <property type="entry name" value="Dmrt1"/>
    <property type="match status" value="1"/>
</dbReference>
<evidence type="ECO:0000256" key="1">
    <source>
        <dbReference type="ARBA" id="ARBA00006834"/>
    </source>
</evidence>
<accession>A0A834B0L2</accession>
<keyword evidence="7" id="KW-0539">Nucleus</keyword>
<evidence type="ECO:0000256" key="3">
    <source>
        <dbReference type="ARBA" id="ARBA00022833"/>
    </source>
</evidence>
<name>A0A834B0L2_9CHIR</name>
<evidence type="ECO:0000256" key="8">
    <source>
        <dbReference type="SAM" id="MobiDB-lite"/>
    </source>
</evidence>
<keyword evidence="3" id="KW-0862">Zinc</keyword>
<gene>
    <name evidence="9" type="ORF">HJG60_003910</name>
</gene>
<comment type="caution">
    <text evidence="9">The sequence shown here is derived from an EMBL/GenBank/DDBJ whole genome shotgun (WGS) entry which is preliminary data.</text>
</comment>
<evidence type="ECO:0000256" key="5">
    <source>
        <dbReference type="ARBA" id="ARBA00023125"/>
    </source>
</evidence>
<evidence type="ECO:0000313" key="10">
    <source>
        <dbReference type="Proteomes" id="UP000664940"/>
    </source>
</evidence>
<keyword evidence="5" id="KW-0238">DNA-binding</keyword>
<comment type="similarity">
    <text evidence="1">Belongs to the DMRT family.</text>
</comment>
<reference evidence="9 10" key="1">
    <citation type="journal article" date="2020" name="Nature">
        <title>Six reference-quality genomes reveal evolution of bat adaptations.</title>
        <authorList>
            <person name="Jebb D."/>
            <person name="Huang Z."/>
            <person name="Pippel M."/>
            <person name="Hughes G.M."/>
            <person name="Lavrichenko K."/>
            <person name="Devanna P."/>
            <person name="Winkler S."/>
            <person name="Jermiin L.S."/>
            <person name="Skirmuntt E.C."/>
            <person name="Katzourakis A."/>
            <person name="Burkitt-Gray L."/>
            <person name="Ray D.A."/>
            <person name="Sullivan K.A.M."/>
            <person name="Roscito J.G."/>
            <person name="Kirilenko B.M."/>
            <person name="Davalos L.M."/>
            <person name="Corthals A.P."/>
            <person name="Power M.L."/>
            <person name="Jones G."/>
            <person name="Ransome R.D."/>
            <person name="Dechmann D.K.N."/>
            <person name="Locatelli A.G."/>
            <person name="Puechmaille S.J."/>
            <person name="Fedrigo O."/>
            <person name="Jarvis E.D."/>
            <person name="Hiller M."/>
            <person name="Vernes S.C."/>
            <person name="Myers E.W."/>
            <person name="Teeling E.C."/>
        </authorList>
    </citation>
    <scope>NUCLEOTIDE SEQUENCE [LARGE SCALE GENOMIC DNA]</scope>
    <source>
        <strain evidence="9">Bat1K_MPI-CBG_1</strain>
    </source>
</reference>
<protein>
    <submittedName>
        <fullName evidence="9">Doublesex and mab-3 related transcription factor 1</fullName>
    </submittedName>
</protein>
<dbReference type="AlphaFoldDB" id="A0A834B0L2"/>
<dbReference type="GO" id="GO:0007548">
    <property type="term" value="P:sex differentiation"/>
    <property type="evidence" value="ECO:0007669"/>
    <property type="project" value="TreeGrafter"/>
</dbReference>
<dbReference type="GO" id="GO:0046872">
    <property type="term" value="F:metal ion binding"/>
    <property type="evidence" value="ECO:0007669"/>
    <property type="project" value="UniProtKB-KW"/>
</dbReference>
<evidence type="ECO:0000313" key="9">
    <source>
        <dbReference type="EMBL" id="KAF6123918.1"/>
    </source>
</evidence>
<keyword evidence="6" id="KW-0804">Transcription</keyword>
<evidence type="ECO:0000256" key="4">
    <source>
        <dbReference type="ARBA" id="ARBA00023015"/>
    </source>
</evidence>